<feature type="transmembrane region" description="Helical" evidence="11">
    <location>
        <begin position="92"/>
        <end position="112"/>
    </location>
</feature>
<evidence type="ECO:0000259" key="13">
    <source>
        <dbReference type="Pfam" id="PF13490"/>
    </source>
</evidence>
<dbReference type="InterPro" id="IPR018764">
    <property type="entry name" value="RskA_C"/>
</dbReference>
<comment type="subcellular location">
    <subcellularLocation>
        <location evidence="2">Cell membrane</location>
    </subcellularLocation>
    <subcellularLocation>
        <location evidence="1">Membrane</location>
        <topology evidence="1">Single-pass membrane protein</topology>
    </subcellularLocation>
</comment>
<dbReference type="PANTHER" id="PTHR37461:SF1">
    <property type="entry name" value="ANTI-SIGMA-K FACTOR RSKA"/>
    <property type="match status" value="1"/>
</dbReference>
<dbReference type="InterPro" id="IPR027383">
    <property type="entry name" value="Znf_put"/>
</dbReference>
<name>A0A3D9ZPI3_9ACTN</name>
<evidence type="ECO:0000313" key="14">
    <source>
        <dbReference type="EMBL" id="REF95540.1"/>
    </source>
</evidence>
<evidence type="ECO:0000256" key="1">
    <source>
        <dbReference type="ARBA" id="ARBA00004167"/>
    </source>
</evidence>
<dbReference type="EMBL" id="QUMQ01000001">
    <property type="protein sequence ID" value="REF95540.1"/>
    <property type="molecule type" value="Genomic_DNA"/>
</dbReference>
<evidence type="ECO:0000256" key="3">
    <source>
        <dbReference type="ARBA" id="ARBA00022475"/>
    </source>
</evidence>
<comment type="caution">
    <text evidence="14">The sequence shown here is derived from an EMBL/GenBank/DDBJ whole genome shotgun (WGS) entry which is preliminary data.</text>
</comment>
<evidence type="ECO:0000256" key="5">
    <source>
        <dbReference type="ARBA" id="ARBA00022989"/>
    </source>
</evidence>
<evidence type="ECO:0000256" key="4">
    <source>
        <dbReference type="ARBA" id="ARBA00022692"/>
    </source>
</evidence>
<protein>
    <recommendedName>
        <fullName evidence="10">Regulator of SigK</fullName>
    </recommendedName>
    <alternativeName>
        <fullName evidence="9">Sigma-K anti-sigma factor RskA</fullName>
    </alternativeName>
</protein>
<dbReference type="Gene3D" id="1.10.10.1320">
    <property type="entry name" value="Anti-sigma factor, zinc-finger domain"/>
    <property type="match status" value="1"/>
</dbReference>
<keyword evidence="6" id="KW-0805">Transcription regulation</keyword>
<dbReference type="OrthoDB" id="153510at2"/>
<reference evidence="14 15" key="1">
    <citation type="submission" date="2018-08" db="EMBL/GenBank/DDBJ databases">
        <title>Sequencing the genomes of 1000 actinobacteria strains.</title>
        <authorList>
            <person name="Klenk H.-P."/>
        </authorList>
    </citation>
    <scope>NUCLEOTIDE SEQUENCE [LARGE SCALE GENOMIC DNA]</scope>
    <source>
        <strain evidence="14 15">DSM 44099</strain>
    </source>
</reference>
<keyword evidence="8" id="KW-0804">Transcription</keyword>
<evidence type="ECO:0000256" key="6">
    <source>
        <dbReference type="ARBA" id="ARBA00023015"/>
    </source>
</evidence>
<evidence type="ECO:0000256" key="9">
    <source>
        <dbReference type="ARBA" id="ARBA00029829"/>
    </source>
</evidence>
<accession>A0A3D9ZPI3</accession>
<dbReference type="Pfam" id="PF13490">
    <property type="entry name" value="zf-HC2"/>
    <property type="match status" value="1"/>
</dbReference>
<evidence type="ECO:0000256" key="7">
    <source>
        <dbReference type="ARBA" id="ARBA00023136"/>
    </source>
</evidence>
<dbReference type="InterPro" id="IPR051474">
    <property type="entry name" value="Anti-sigma-K/W_factor"/>
</dbReference>
<evidence type="ECO:0000259" key="12">
    <source>
        <dbReference type="Pfam" id="PF10099"/>
    </source>
</evidence>
<keyword evidence="15" id="KW-1185">Reference proteome</keyword>
<keyword evidence="7 11" id="KW-0472">Membrane</keyword>
<keyword evidence="5 11" id="KW-1133">Transmembrane helix</keyword>
<gene>
    <name evidence="14" type="ORF">DFJ67_1499</name>
</gene>
<evidence type="ECO:0000256" key="8">
    <source>
        <dbReference type="ARBA" id="ARBA00023163"/>
    </source>
</evidence>
<dbReference type="GO" id="GO:0016989">
    <property type="term" value="F:sigma factor antagonist activity"/>
    <property type="evidence" value="ECO:0007669"/>
    <property type="project" value="TreeGrafter"/>
</dbReference>
<feature type="domain" description="Anti-sigma K factor RskA C-terminal" evidence="12">
    <location>
        <begin position="94"/>
        <end position="234"/>
    </location>
</feature>
<dbReference type="AlphaFoldDB" id="A0A3D9ZPI3"/>
<organism evidence="14 15">
    <name type="scientific">Asanoa ferruginea</name>
    <dbReference type="NCBI Taxonomy" id="53367"/>
    <lineage>
        <taxon>Bacteria</taxon>
        <taxon>Bacillati</taxon>
        <taxon>Actinomycetota</taxon>
        <taxon>Actinomycetes</taxon>
        <taxon>Micromonosporales</taxon>
        <taxon>Micromonosporaceae</taxon>
        <taxon>Asanoa</taxon>
    </lineage>
</organism>
<keyword evidence="3" id="KW-1003">Cell membrane</keyword>
<proteinExistence type="predicted"/>
<evidence type="ECO:0000256" key="10">
    <source>
        <dbReference type="ARBA" id="ARBA00030803"/>
    </source>
</evidence>
<dbReference type="PANTHER" id="PTHR37461">
    <property type="entry name" value="ANTI-SIGMA-K FACTOR RSKA"/>
    <property type="match status" value="1"/>
</dbReference>
<dbReference type="InterPro" id="IPR041916">
    <property type="entry name" value="Anti_sigma_zinc_sf"/>
</dbReference>
<evidence type="ECO:0000313" key="15">
    <source>
        <dbReference type="Proteomes" id="UP000256913"/>
    </source>
</evidence>
<keyword evidence="4 11" id="KW-0812">Transmembrane</keyword>
<sequence>MTNGDVHALSGAYVLDALTDIERAAFRRHLASCATCAIEVAELQETAARLADGAWSIPPPSLRDKVFAEVSRTRQDAPTPVKPVRPQRNRRLFTVAAAVVLAAVAATGTFAVQENRLDDQRTAAQAEAGRVTEVLSAPDATLRSENLATGGRLTAVVSPSRDQAVLTMTADRPAGIDRTYQLWLVDDAGGAVSAGALPPGTTSATRLVTGAAAAAAFAVTIEPAGGSTAPTTKPLATVTVA</sequence>
<dbReference type="GO" id="GO:0006417">
    <property type="term" value="P:regulation of translation"/>
    <property type="evidence" value="ECO:0007669"/>
    <property type="project" value="TreeGrafter"/>
</dbReference>
<evidence type="ECO:0000256" key="2">
    <source>
        <dbReference type="ARBA" id="ARBA00004236"/>
    </source>
</evidence>
<feature type="domain" description="Putative zinc-finger" evidence="13">
    <location>
        <begin position="5"/>
        <end position="37"/>
    </location>
</feature>
<evidence type="ECO:0000256" key="11">
    <source>
        <dbReference type="SAM" id="Phobius"/>
    </source>
</evidence>
<dbReference type="Pfam" id="PF10099">
    <property type="entry name" value="RskA_C"/>
    <property type="match status" value="1"/>
</dbReference>
<dbReference type="GO" id="GO:0005886">
    <property type="term" value="C:plasma membrane"/>
    <property type="evidence" value="ECO:0007669"/>
    <property type="project" value="UniProtKB-SubCell"/>
</dbReference>
<dbReference type="RefSeq" id="WP_116075801.1">
    <property type="nucleotide sequence ID" value="NZ_BONB01000006.1"/>
</dbReference>
<dbReference type="Proteomes" id="UP000256913">
    <property type="component" value="Unassembled WGS sequence"/>
</dbReference>